<organism evidence="1 2">
    <name type="scientific">Cylicocyclus nassatus</name>
    <name type="common">Nematode worm</name>
    <dbReference type="NCBI Taxonomy" id="53992"/>
    <lineage>
        <taxon>Eukaryota</taxon>
        <taxon>Metazoa</taxon>
        <taxon>Ecdysozoa</taxon>
        <taxon>Nematoda</taxon>
        <taxon>Chromadorea</taxon>
        <taxon>Rhabditida</taxon>
        <taxon>Rhabditina</taxon>
        <taxon>Rhabditomorpha</taxon>
        <taxon>Strongyloidea</taxon>
        <taxon>Strongylidae</taxon>
        <taxon>Cylicocyclus</taxon>
    </lineage>
</organism>
<accession>A0AA36GVN9</accession>
<protein>
    <submittedName>
        <fullName evidence="1">Uncharacterized protein</fullName>
    </submittedName>
</protein>
<sequence length="130" mass="15318">MRSVICEEVMRAEDTTDDRTSQFLHLARTVVETREWARPRSQQPHDKLGNEVTEIENMSLTATDDNITYPVDVITHFEISCNQFFTQLLPRVFNMFFKAVRVSVVVASQRSTKNYAVPIVYLFWFRRRRA</sequence>
<gene>
    <name evidence="1" type="ORF">CYNAS_LOCUS11204</name>
</gene>
<dbReference type="AlphaFoldDB" id="A0AA36GVN9"/>
<dbReference type="Proteomes" id="UP001176961">
    <property type="component" value="Unassembled WGS sequence"/>
</dbReference>
<reference evidence="1" key="1">
    <citation type="submission" date="2023-07" db="EMBL/GenBank/DDBJ databases">
        <authorList>
            <consortium name="CYATHOMIX"/>
        </authorList>
    </citation>
    <scope>NUCLEOTIDE SEQUENCE</scope>
    <source>
        <strain evidence="1">N/A</strain>
    </source>
</reference>
<keyword evidence="2" id="KW-1185">Reference proteome</keyword>
<evidence type="ECO:0000313" key="1">
    <source>
        <dbReference type="EMBL" id="CAJ0599221.1"/>
    </source>
</evidence>
<evidence type="ECO:0000313" key="2">
    <source>
        <dbReference type="Proteomes" id="UP001176961"/>
    </source>
</evidence>
<name>A0AA36GVN9_CYLNA</name>
<dbReference type="EMBL" id="CATQJL010000223">
    <property type="protein sequence ID" value="CAJ0599221.1"/>
    <property type="molecule type" value="Genomic_DNA"/>
</dbReference>
<proteinExistence type="predicted"/>
<comment type="caution">
    <text evidence="1">The sequence shown here is derived from an EMBL/GenBank/DDBJ whole genome shotgun (WGS) entry which is preliminary data.</text>
</comment>